<feature type="compositionally biased region" description="Basic residues" evidence="1">
    <location>
        <begin position="86"/>
        <end position="104"/>
    </location>
</feature>
<dbReference type="Gene3D" id="4.10.60.10">
    <property type="entry name" value="Zinc finger, CCHC-type"/>
    <property type="match status" value="1"/>
</dbReference>
<dbReference type="GO" id="GO:0008270">
    <property type="term" value="F:zinc ion binding"/>
    <property type="evidence" value="ECO:0007669"/>
    <property type="project" value="InterPro"/>
</dbReference>
<dbReference type="AlphaFoldDB" id="A0AAD9X9K1"/>
<dbReference type="InterPro" id="IPR036875">
    <property type="entry name" value="Znf_CCHC_sf"/>
</dbReference>
<dbReference type="Proteomes" id="UP001280121">
    <property type="component" value="Unassembled WGS sequence"/>
</dbReference>
<keyword evidence="3" id="KW-1185">Reference proteome</keyword>
<protein>
    <recommendedName>
        <fullName evidence="4">CCHC-type domain-containing protein</fullName>
    </recommendedName>
</protein>
<gene>
    <name evidence="2" type="ORF">Ddye_008270</name>
</gene>
<evidence type="ECO:0000313" key="3">
    <source>
        <dbReference type="Proteomes" id="UP001280121"/>
    </source>
</evidence>
<evidence type="ECO:0000256" key="1">
    <source>
        <dbReference type="SAM" id="MobiDB-lite"/>
    </source>
</evidence>
<dbReference type="SUPFAM" id="SSF57756">
    <property type="entry name" value="Retrovirus zinc finger-like domains"/>
    <property type="match status" value="1"/>
</dbReference>
<evidence type="ECO:0008006" key="4">
    <source>
        <dbReference type="Google" id="ProtNLM"/>
    </source>
</evidence>
<reference evidence="2" key="1">
    <citation type="journal article" date="2023" name="Plant J.">
        <title>Genome sequences and population genomics provide insights into the demographic history, inbreeding, and mutation load of two 'living fossil' tree species of Dipteronia.</title>
        <authorList>
            <person name="Feng Y."/>
            <person name="Comes H.P."/>
            <person name="Chen J."/>
            <person name="Zhu S."/>
            <person name="Lu R."/>
            <person name="Zhang X."/>
            <person name="Li P."/>
            <person name="Qiu J."/>
            <person name="Olsen K.M."/>
            <person name="Qiu Y."/>
        </authorList>
    </citation>
    <scope>NUCLEOTIDE SEQUENCE</scope>
    <source>
        <strain evidence="2">KIB01</strain>
    </source>
</reference>
<feature type="compositionally biased region" description="Basic and acidic residues" evidence="1">
    <location>
        <begin position="114"/>
        <end position="123"/>
    </location>
</feature>
<feature type="region of interest" description="Disordered" evidence="1">
    <location>
        <begin position="67"/>
        <end position="123"/>
    </location>
</feature>
<comment type="caution">
    <text evidence="2">The sequence shown here is derived from an EMBL/GenBank/DDBJ whole genome shotgun (WGS) entry which is preliminary data.</text>
</comment>
<sequence>MFISDQHKEIAKTMEIVYPNAPHGLCGFHMAGRPKKSRMPSSDEYRGKKSKTCSWCKQAGHNRQNCPTPLGFTVSSTSETQPTQTRKQRKCGGCRGLGHNKRTSSHGQTSTTDSLHDEDVIGV</sequence>
<name>A0AAD9X9K1_9ROSI</name>
<proteinExistence type="predicted"/>
<dbReference type="GO" id="GO:0003676">
    <property type="term" value="F:nucleic acid binding"/>
    <property type="evidence" value="ECO:0007669"/>
    <property type="project" value="InterPro"/>
</dbReference>
<feature type="compositionally biased region" description="Polar residues" evidence="1">
    <location>
        <begin position="67"/>
        <end position="85"/>
    </location>
</feature>
<dbReference type="EMBL" id="JANJYI010000003">
    <property type="protein sequence ID" value="KAK2655218.1"/>
    <property type="molecule type" value="Genomic_DNA"/>
</dbReference>
<accession>A0AAD9X9K1</accession>
<organism evidence="2 3">
    <name type="scientific">Dipteronia dyeriana</name>
    <dbReference type="NCBI Taxonomy" id="168575"/>
    <lineage>
        <taxon>Eukaryota</taxon>
        <taxon>Viridiplantae</taxon>
        <taxon>Streptophyta</taxon>
        <taxon>Embryophyta</taxon>
        <taxon>Tracheophyta</taxon>
        <taxon>Spermatophyta</taxon>
        <taxon>Magnoliopsida</taxon>
        <taxon>eudicotyledons</taxon>
        <taxon>Gunneridae</taxon>
        <taxon>Pentapetalae</taxon>
        <taxon>rosids</taxon>
        <taxon>malvids</taxon>
        <taxon>Sapindales</taxon>
        <taxon>Sapindaceae</taxon>
        <taxon>Hippocastanoideae</taxon>
        <taxon>Acereae</taxon>
        <taxon>Dipteronia</taxon>
    </lineage>
</organism>
<evidence type="ECO:0000313" key="2">
    <source>
        <dbReference type="EMBL" id="KAK2655218.1"/>
    </source>
</evidence>